<reference evidence="1 2" key="1">
    <citation type="submission" date="2024-01" db="EMBL/GenBank/DDBJ databases">
        <title>A draft genome for a cacao thread blight-causing isolate of Paramarasmius palmivorus.</title>
        <authorList>
            <person name="Baruah I.K."/>
            <person name="Bukari Y."/>
            <person name="Amoako-Attah I."/>
            <person name="Meinhardt L.W."/>
            <person name="Bailey B.A."/>
            <person name="Cohen S.P."/>
        </authorList>
    </citation>
    <scope>NUCLEOTIDE SEQUENCE [LARGE SCALE GENOMIC DNA]</scope>
    <source>
        <strain evidence="1 2">GH-12</strain>
    </source>
</reference>
<dbReference type="EMBL" id="JAYKXP010000009">
    <property type="protein sequence ID" value="KAK7054319.1"/>
    <property type="molecule type" value="Genomic_DNA"/>
</dbReference>
<accession>A0AAW0DPE3</accession>
<comment type="caution">
    <text evidence="1">The sequence shown here is derived from an EMBL/GenBank/DDBJ whole genome shotgun (WGS) entry which is preliminary data.</text>
</comment>
<dbReference type="Proteomes" id="UP001383192">
    <property type="component" value="Unassembled WGS sequence"/>
</dbReference>
<name>A0AAW0DPE3_9AGAR</name>
<protein>
    <submittedName>
        <fullName evidence="1">Uncharacterized protein</fullName>
    </submittedName>
</protein>
<dbReference type="AlphaFoldDB" id="A0AAW0DPE3"/>
<keyword evidence="2" id="KW-1185">Reference proteome</keyword>
<organism evidence="1 2">
    <name type="scientific">Paramarasmius palmivorus</name>
    <dbReference type="NCBI Taxonomy" id="297713"/>
    <lineage>
        <taxon>Eukaryota</taxon>
        <taxon>Fungi</taxon>
        <taxon>Dikarya</taxon>
        <taxon>Basidiomycota</taxon>
        <taxon>Agaricomycotina</taxon>
        <taxon>Agaricomycetes</taxon>
        <taxon>Agaricomycetidae</taxon>
        <taxon>Agaricales</taxon>
        <taxon>Marasmiineae</taxon>
        <taxon>Marasmiaceae</taxon>
        <taxon>Paramarasmius</taxon>
    </lineage>
</organism>
<evidence type="ECO:0000313" key="1">
    <source>
        <dbReference type="EMBL" id="KAK7054319.1"/>
    </source>
</evidence>
<sequence>MSISELAAWEKGHVRTHFWSLDKNGQSEMSEAECRRWGLPKLALSVGFAEAYLWPTHVYPTLRQWQVARGFDPSTTDFARNLGYPEFESIDDKRTTGGQVERAHARTMVRKQID</sequence>
<proteinExistence type="predicted"/>
<evidence type="ECO:0000313" key="2">
    <source>
        <dbReference type="Proteomes" id="UP001383192"/>
    </source>
</evidence>
<gene>
    <name evidence="1" type="ORF">VNI00_003512</name>
</gene>